<dbReference type="EMBL" id="JACHXI010000002">
    <property type="protein sequence ID" value="MBB3102183.1"/>
    <property type="molecule type" value="Genomic_DNA"/>
</dbReference>
<dbReference type="PROSITE" id="PS50405">
    <property type="entry name" value="GST_CTER"/>
    <property type="match status" value="1"/>
</dbReference>
<dbReference type="GO" id="GO:0004364">
    <property type="term" value="F:glutathione transferase activity"/>
    <property type="evidence" value="ECO:0007669"/>
    <property type="project" value="UniProtKB-EC"/>
</dbReference>
<reference evidence="3 4" key="1">
    <citation type="submission" date="2020-08" db="EMBL/GenBank/DDBJ databases">
        <title>Genomic Encyclopedia of Type Strains, Phase III (KMG-III): the genomes of soil and plant-associated and newly described type strains.</title>
        <authorList>
            <person name="Whitman W."/>
        </authorList>
    </citation>
    <scope>NUCLEOTIDE SEQUENCE [LARGE SCALE GENOMIC DNA]</scope>
    <source>
        <strain evidence="3 4">CECT 4462</strain>
    </source>
</reference>
<dbReference type="SFLD" id="SFLDS00019">
    <property type="entry name" value="Glutathione_Transferase_(cytos"/>
    <property type="match status" value="1"/>
</dbReference>
<dbReference type="InterPro" id="IPR036282">
    <property type="entry name" value="Glutathione-S-Trfase_C_sf"/>
</dbReference>
<dbReference type="InterPro" id="IPR010987">
    <property type="entry name" value="Glutathione-S-Trfase_C-like"/>
</dbReference>
<dbReference type="CDD" id="cd00299">
    <property type="entry name" value="GST_C_family"/>
    <property type="match status" value="1"/>
</dbReference>
<dbReference type="SUPFAM" id="SSF47616">
    <property type="entry name" value="GST C-terminal domain-like"/>
    <property type="match status" value="1"/>
</dbReference>
<dbReference type="Gene3D" id="3.40.30.10">
    <property type="entry name" value="Glutaredoxin"/>
    <property type="match status" value="1"/>
</dbReference>
<dbReference type="SFLD" id="SFLDG00358">
    <property type="entry name" value="Main_(cytGST)"/>
    <property type="match status" value="1"/>
</dbReference>
<name>A0A839T376_AZOMA</name>
<keyword evidence="4" id="KW-1185">Reference proteome</keyword>
<protein>
    <submittedName>
        <fullName evidence="3">Glutathione S-transferase</fullName>
        <ecNumber evidence="3">2.5.1.18</ecNumber>
    </submittedName>
</protein>
<dbReference type="RefSeq" id="WP_183165187.1">
    <property type="nucleotide sequence ID" value="NZ_JACHXI010000002.1"/>
</dbReference>
<dbReference type="Pfam" id="PF13417">
    <property type="entry name" value="GST_N_3"/>
    <property type="match status" value="1"/>
</dbReference>
<evidence type="ECO:0000313" key="3">
    <source>
        <dbReference type="EMBL" id="MBB3102183.1"/>
    </source>
</evidence>
<dbReference type="EC" id="2.5.1.18" evidence="3"/>
<dbReference type="GO" id="GO:0005737">
    <property type="term" value="C:cytoplasm"/>
    <property type="evidence" value="ECO:0007669"/>
    <property type="project" value="TreeGrafter"/>
</dbReference>
<proteinExistence type="predicted"/>
<evidence type="ECO:0000313" key="4">
    <source>
        <dbReference type="Proteomes" id="UP000549250"/>
    </source>
</evidence>
<dbReference type="InterPro" id="IPR040079">
    <property type="entry name" value="Glutathione_S-Trfase"/>
</dbReference>
<feature type="domain" description="GST N-terminal" evidence="1">
    <location>
        <begin position="1"/>
        <end position="83"/>
    </location>
</feature>
<dbReference type="AlphaFoldDB" id="A0A839T376"/>
<evidence type="ECO:0000259" key="1">
    <source>
        <dbReference type="PROSITE" id="PS50404"/>
    </source>
</evidence>
<dbReference type="Gene3D" id="1.20.1050.10">
    <property type="match status" value="1"/>
</dbReference>
<accession>A0A839T376</accession>
<feature type="domain" description="GST C-terminal" evidence="2">
    <location>
        <begin position="88"/>
        <end position="219"/>
    </location>
</feature>
<organism evidence="3 4">
    <name type="scientific">Azomonas macrocytogenes</name>
    <name type="common">Azotobacter macrocytogenes</name>
    <dbReference type="NCBI Taxonomy" id="69962"/>
    <lineage>
        <taxon>Bacteria</taxon>
        <taxon>Pseudomonadati</taxon>
        <taxon>Pseudomonadota</taxon>
        <taxon>Gammaproteobacteria</taxon>
        <taxon>Pseudomonadales</taxon>
        <taxon>Pseudomonadaceae</taxon>
        <taxon>Azomonas</taxon>
    </lineage>
</organism>
<dbReference type="PANTHER" id="PTHR43968:SF6">
    <property type="entry name" value="GLUTATHIONE S-TRANSFERASE OMEGA"/>
    <property type="match status" value="1"/>
</dbReference>
<dbReference type="InterPro" id="IPR036249">
    <property type="entry name" value="Thioredoxin-like_sf"/>
</dbReference>
<dbReference type="SUPFAM" id="SSF52833">
    <property type="entry name" value="Thioredoxin-like"/>
    <property type="match status" value="1"/>
</dbReference>
<dbReference type="Pfam" id="PF13410">
    <property type="entry name" value="GST_C_2"/>
    <property type="match status" value="1"/>
</dbReference>
<dbReference type="PROSITE" id="PS50404">
    <property type="entry name" value="GST_NTER"/>
    <property type="match status" value="1"/>
</dbReference>
<dbReference type="InterPro" id="IPR004045">
    <property type="entry name" value="Glutathione_S-Trfase_N"/>
</dbReference>
<evidence type="ECO:0000259" key="2">
    <source>
        <dbReference type="PROSITE" id="PS50405"/>
    </source>
</evidence>
<sequence>MSLHILGPGFSTFVRSVRLYCEEKLLSYTYGLEINGQTITLRSPEHLALHPFGKIPVLLHGERRIFETATICRYLDEAFPQSSLQPRNLAQRVEVDQWSAALALYVDDRLIRHYLLLLVSPMQPSRPVDREAVIAAEPLVIQTLELLERQVGIQEFFCGADYSMADAILTPMLDYLQRLPDSAVWLEQRPGLHDYLHRMRLRPSASKVLNEPNQSLRSR</sequence>
<comment type="caution">
    <text evidence="3">The sequence shown here is derived from an EMBL/GenBank/DDBJ whole genome shotgun (WGS) entry which is preliminary data.</text>
</comment>
<keyword evidence="3" id="KW-0808">Transferase</keyword>
<dbReference type="Proteomes" id="UP000549250">
    <property type="component" value="Unassembled WGS sequence"/>
</dbReference>
<dbReference type="InterPro" id="IPR050983">
    <property type="entry name" value="GST_Omega/HSP26"/>
</dbReference>
<gene>
    <name evidence="3" type="ORF">FHR87_000556</name>
</gene>
<dbReference type="PANTHER" id="PTHR43968">
    <property type="match status" value="1"/>
</dbReference>